<evidence type="ECO:0000256" key="1">
    <source>
        <dbReference type="SAM" id="MobiDB-lite"/>
    </source>
</evidence>
<sequence length="67" mass="6459">MQNDRSWAGQSAGDGLAAASPAGRIELGSAPAIGRRARALAGLTAGPAAAMMLAGALTETGTTHSAP</sequence>
<dbReference type="EMBL" id="WVUH01000045">
    <property type="protein sequence ID" value="MBO4205975.1"/>
    <property type="molecule type" value="Genomic_DNA"/>
</dbReference>
<dbReference type="Proteomes" id="UP000823521">
    <property type="component" value="Unassembled WGS sequence"/>
</dbReference>
<comment type="caution">
    <text evidence="2">The sequence shown here is derived from an EMBL/GenBank/DDBJ whole genome shotgun (WGS) entry which is preliminary data.</text>
</comment>
<name>A0ABS3VN49_MICEH</name>
<gene>
    <name evidence="2" type="ORF">GSF22_08135</name>
</gene>
<reference evidence="2 3" key="1">
    <citation type="submission" date="2019-12" db="EMBL/GenBank/DDBJ databases">
        <title>Whole genome sequencing of endophytic Actinobacterium Micromonospora sp. MPMI6T.</title>
        <authorList>
            <person name="Evv R."/>
            <person name="Podile A.R."/>
        </authorList>
    </citation>
    <scope>NUCLEOTIDE SEQUENCE [LARGE SCALE GENOMIC DNA]</scope>
    <source>
        <strain evidence="2 3">MPMI6</strain>
    </source>
</reference>
<protein>
    <submittedName>
        <fullName evidence="2">Uncharacterized protein</fullName>
    </submittedName>
</protein>
<dbReference type="RefSeq" id="WP_208812477.1">
    <property type="nucleotide sequence ID" value="NZ_WVUH01000045.1"/>
</dbReference>
<evidence type="ECO:0000313" key="3">
    <source>
        <dbReference type="Proteomes" id="UP000823521"/>
    </source>
</evidence>
<proteinExistence type="predicted"/>
<organism evidence="2 3">
    <name type="scientific">Micromonospora echinofusca</name>
    <dbReference type="NCBI Taxonomy" id="47858"/>
    <lineage>
        <taxon>Bacteria</taxon>
        <taxon>Bacillati</taxon>
        <taxon>Actinomycetota</taxon>
        <taxon>Actinomycetes</taxon>
        <taxon>Micromonosporales</taxon>
        <taxon>Micromonosporaceae</taxon>
        <taxon>Micromonospora</taxon>
    </lineage>
</organism>
<evidence type="ECO:0000313" key="2">
    <source>
        <dbReference type="EMBL" id="MBO4205975.1"/>
    </source>
</evidence>
<feature type="region of interest" description="Disordered" evidence="1">
    <location>
        <begin position="1"/>
        <end position="21"/>
    </location>
</feature>
<keyword evidence="3" id="KW-1185">Reference proteome</keyword>
<accession>A0ABS3VN49</accession>